<sequence length="63" mass="7284">MFDVQRLYSVPNFLAIWSCRAPSLIGLNDVVFGALRLLYARDQAMESWRINQMNPIPNQNSIE</sequence>
<dbReference type="AlphaFoldDB" id="Q1SKW2"/>
<reference evidence="1" key="1">
    <citation type="submission" date="2006-03" db="EMBL/GenBank/DDBJ databases">
        <authorList>
            <person name="Shaull S."/>
            <person name="Lin S."/>
            <person name="Dixon R."/>
            <person name="May G."/>
            <person name="Sumner L."/>
            <person name="Gonzales B."/>
            <person name="Cook D."/>
            <person name="Kim D."/>
            <person name="Roe B.A."/>
        </authorList>
    </citation>
    <scope>NUCLEOTIDE SEQUENCE</scope>
</reference>
<proteinExistence type="predicted"/>
<reference evidence="1" key="2">
    <citation type="submission" date="2007-04" db="EMBL/GenBank/DDBJ databases">
        <authorList>
            <consortium name="The International Medicago Genome Annotation Group"/>
        </authorList>
    </citation>
    <scope>NUCLEOTIDE SEQUENCE</scope>
</reference>
<organism evidence="1">
    <name type="scientific">Medicago truncatula</name>
    <name type="common">Barrel medic</name>
    <name type="synonym">Medicago tribuloides</name>
    <dbReference type="NCBI Taxonomy" id="3880"/>
    <lineage>
        <taxon>Eukaryota</taxon>
        <taxon>Viridiplantae</taxon>
        <taxon>Streptophyta</taxon>
        <taxon>Embryophyta</taxon>
        <taxon>Tracheophyta</taxon>
        <taxon>Spermatophyta</taxon>
        <taxon>Magnoliopsida</taxon>
        <taxon>eudicotyledons</taxon>
        <taxon>Gunneridae</taxon>
        <taxon>Pentapetalae</taxon>
        <taxon>rosids</taxon>
        <taxon>fabids</taxon>
        <taxon>Fabales</taxon>
        <taxon>Fabaceae</taxon>
        <taxon>Papilionoideae</taxon>
        <taxon>50 kb inversion clade</taxon>
        <taxon>NPAAA clade</taxon>
        <taxon>Hologalegina</taxon>
        <taxon>IRL clade</taxon>
        <taxon>Trifolieae</taxon>
        <taxon>Medicago</taxon>
    </lineage>
</organism>
<gene>
    <name evidence="1" type="ORF">MtrDRAFT_AC140550g30v2</name>
</gene>
<name>Q1SKW2_MEDTR</name>
<evidence type="ECO:0000313" key="1">
    <source>
        <dbReference type="EMBL" id="ABE79570.2"/>
    </source>
</evidence>
<protein>
    <submittedName>
        <fullName evidence="1">Uncharacterized protein</fullName>
    </submittedName>
</protein>
<dbReference type="EMBL" id="AC140550">
    <property type="protein sequence ID" value="ABE79570.2"/>
    <property type="molecule type" value="Genomic_DNA"/>
</dbReference>
<accession>Q1SKW2</accession>